<dbReference type="Gene3D" id="3.40.50.720">
    <property type="entry name" value="NAD(P)-binding Rossmann-like Domain"/>
    <property type="match status" value="1"/>
</dbReference>
<dbReference type="EMBL" id="SMBU01000005">
    <property type="protein sequence ID" value="TCV02042.1"/>
    <property type="molecule type" value="Genomic_DNA"/>
</dbReference>
<dbReference type="SUPFAM" id="SSF51735">
    <property type="entry name" value="NAD(P)-binding Rossmann-fold domains"/>
    <property type="match status" value="1"/>
</dbReference>
<dbReference type="AlphaFoldDB" id="A0A4R3VE98"/>
<dbReference type="InterPro" id="IPR008030">
    <property type="entry name" value="NmrA-like"/>
</dbReference>
<dbReference type="InterPro" id="IPR051604">
    <property type="entry name" value="Ergot_Alk_Oxidoreductase"/>
</dbReference>
<dbReference type="PANTHER" id="PTHR43162:SF1">
    <property type="entry name" value="PRESTALK A DIFFERENTIATION PROTEIN A"/>
    <property type="match status" value="1"/>
</dbReference>
<feature type="domain" description="NmrA-like" evidence="1">
    <location>
        <begin position="4"/>
        <end position="243"/>
    </location>
</feature>
<protein>
    <submittedName>
        <fullName evidence="2">Uncharacterized protein YbjT (DUF2867 family)</fullName>
    </submittedName>
</protein>
<name>A0A4R3VE98_ROSSA</name>
<evidence type="ECO:0000313" key="2">
    <source>
        <dbReference type="EMBL" id="TCV02042.1"/>
    </source>
</evidence>
<dbReference type="OrthoDB" id="112777at2"/>
<keyword evidence="3" id="KW-1185">Reference proteome</keyword>
<proteinExistence type="predicted"/>
<dbReference type="CDD" id="cd05269">
    <property type="entry name" value="TMR_SDR_a"/>
    <property type="match status" value="1"/>
</dbReference>
<dbReference type="Proteomes" id="UP000295110">
    <property type="component" value="Unassembled WGS sequence"/>
</dbReference>
<accession>A0A4R3VE98</accession>
<organism evidence="2 3">
    <name type="scientific">Roseateles saccharophilus</name>
    <name type="common">Pseudomonas saccharophila</name>
    <dbReference type="NCBI Taxonomy" id="304"/>
    <lineage>
        <taxon>Bacteria</taxon>
        <taxon>Pseudomonadati</taxon>
        <taxon>Pseudomonadota</taxon>
        <taxon>Betaproteobacteria</taxon>
        <taxon>Burkholderiales</taxon>
        <taxon>Sphaerotilaceae</taxon>
        <taxon>Roseateles</taxon>
    </lineage>
</organism>
<evidence type="ECO:0000313" key="3">
    <source>
        <dbReference type="Proteomes" id="UP000295110"/>
    </source>
</evidence>
<dbReference type="InterPro" id="IPR036291">
    <property type="entry name" value="NAD(P)-bd_dom_sf"/>
</dbReference>
<gene>
    <name evidence="2" type="ORF">EV671_100577</name>
</gene>
<evidence type="ECO:0000259" key="1">
    <source>
        <dbReference type="Pfam" id="PF05368"/>
    </source>
</evidence>
<reference evidence="2 3" key="1">
    <citation type="submission" date="2019-03" db="EMBL/GenBank/DDBJ databases">
        <title>Genomic Encyclopedia of Type Strains, Phase IV (KMG-IV): sequencing the most valuable type-strain genomes for metagenomic binning, comparative biology and taxonomic classification.</title>
        <authorList>
            <person name="Goeker M."/>
        </authorList>
    </citation>
    <scope>NUCLEOTIDE SEQUENCE [LARGE SCALE GENOMIC DNA]</scope>
    <source>
        <strain evidence="2 3">DSM 654</strain>
    </source>
</reference>
<dbReference type="PANTHER" id="PTHR43162">
    <property type="match status" value="1"/>
</dbReference>
<dbReference type="Gene3D" id="3.90.25.10">
    <property type="entry name" value="UDP-galactose 4-epimerase, domain 1"/>
    <property type="match status" value="1"/>
</dbReference>
<dbReference type="RefSeq" id="WP_132570412.1">
    <property type="nucleotide sequence ID" value="NZ_CBCSGL010000005.1"/>
</dbReference>
<sequence length="279" mass="29018">MATPILVTGASGTIGSELVKVLKARGAEFAVMSSRPASGKLLGDFANPASLREAFAGVQTLFLLFPLTPDSFELARNAVEAAKAAGVKHIVRSSGAGAQTGSSVALADLQGRIDALIEQSGIPFTLLRPAGFMQNWVNFYAAQLKAGVYAAPHGTAGVSVVDVRDIAEAAATVLLDPAAHAGQAYTLTGGEALSTGAQVAAIAEAAGRAIRYEDIPEAEAQAQLKSWGLPDVMVGYFMSLNHIYKQGWASGISPDVQRLTGHAPRTFATFVAEHADAWR</sequence>
<dbReference type="Pfam" id="PF05368">
    <property type="entry name" value="NmrA"/>
    <property type="match status" value="1"/>
</dbReference>
<comment type="caution">
    <text evidence="2">The sequence shown here is derived from an EMBL/GenBank/DDBJ whole genome shotgun (WGS) entry which is preliminary data.</text>
</comment>